<accession>A0ABU0ITD4</accession>
<comment type="caution">
    <text evidence="2">The sequence shown here is derived from an EMBL/GenBank/DDBJ whole genome shotgun (WGS) entry which is preliminary data.</text>
</comment>
<keyword evidence="1" id="KW-0732">Signal</keyword>
<evidence type="ECO:0000256" key="1">
    <source>
        <dbReference type="SAM" id="SignalP"/>
    </source>
</evidence>
<feature type="chain" id="PRO_5047414399" evidence="1">
    <location>
        <begin position="25"/>
        <end position="162"/>
    </location>
</feature>
<organism evidence="2 3">
    <name type="scientific">Caulobacter ginsengisoli</name>
    <dbReference type="NCBI Taxonomy" id="400775"/>
    <lineage>
        <taxon>Bacteria</taxon>
        <taxon>Pseudomonadati</taxon>
        <taxon>Pseudomonadota</taxon>
        <taxon>Alphaproteobacteria</taxon>
        <taxon>Caulobacterales</taxon>
        <taxon>Caulobacteraceae</taxon>
        <taxon>Caulobacter</taxon>
    </lineage>
</organism>
<reference evidence="2 3" key="1">
    <citation type="submission" date="2023-07" db="EMBL/GenBank/DDBJ databases">
        <title>Genomic Encyclopedia of Type Strains, Phase IV (KMG-IV): sequencing the most valuable type-strain genomes for metagenomic binning, comparative biology and taxonomic classification.</title>
        <authorList>
            <person name="Goeker M."/>
        </authorList>
    </citation>
    <scope>NUCLEOTIDE SEQUENCE [LARGE SCALE GENOMIC DNA]</scope>
    <source>
        <strain evidence="2 3">DSM 18695</strain>
    </source>
</reference>
<evidence type="ECO:0000313" key="3">
    <source>
        <dbReference type="Proteomes" id="UP001228905"/>
    </source>
</evidence>
<name>A0ABU0ITD4_9CAUL</name>
<evidence type="ECO:0000313" key="2">
    <source>
        <dbReference type="EMBL" id="MDQ0464685.1"/>
    </source>
</evidence>
<protein>
    <submittedName>
        <fullName evidence="2">Uncharacterized protein</fullName>
    </submittedName>
</protein>
<dbReference type="RefSeq" id="WP_307349520.1">
    <property type="nucleotide sequence ID" value="NZ_JAUSVS010000004.1"/>
</dbReference>
<keyword evidence="3" id="KW-1185">Reference proteome</keyword>
<feature type="signal peptide" evidence="1">
    <location>
        <begin position="1"/>
        <end position="24"/>
    </location>
</feature>
<sequence>MKSILKSRLPIALVLCLLGGAALAQDDGWITVKAGNAFTFEAPADIQLLPVKSEDGFFGHYESARFGFDFEYGLYAAGMDYLRSKPGYDAEDTVIDGRKAVIFTGPIEGVENCTFETSAYVWVEPEKRPGLKLAINACSNGYAGVVQLHRLFKSLRFIEPSR</sequence>
<gene>
    <name evidence="2" type="ORF">QO010_002469</name>
</gene>
<proteinExistence type="predicted"/>
<dbReference type="EMBL" id="JAUSVS010000004">
    <property type="protein sequence ID" value="MDQ0464685.1"/>
    <property type="molecule type" value="Genomic_DNA"/>
</dbReference>
<dbReference type="Proteomes" id="UP001228905">
    <property type="component" value="Unassembled WGS sequence"/>
</dbReference>